<feature type="region of interest" description="Disordered" evidence="1">
    <location>
        <begin position="107"/>
        <end position="181"/>
    </location>
</feature>
<feature type="non-terminal residue" evidence="2">
    <location>
        <position position="1"/>
    </location>
</feature>
<comment type="caution">
    <text evidence="2">The sequence shown here is derived from an EMBL/GenBank/DDBJ whole genome shotgun (WGS) entry which is preliminary data.</text>
</comment>
<proteinExistence type="predicted"/>
<accession>A0ABN8Q423</accession>
<dbReference type="PANTHER" id="PTHR33309">
    <property type="entry name" value="KERATIN, ULTRA HIGH-SULFUR MATRIX PROTEIN-LIKE"/>
    <property type="match status" value="1"/>
</dbReference>
<name>A0ABN8Q423_9CNID</name>
<gene>
    <name evidence="2" type="ORF">PLOB_00049899</name>
</gene>
<organism evidence="2 3">
    <name type="scientific">Porites lobata</name>
    <dbReference type="NCBI Taxonomy" id="104759"/>
    <lineage>
        <taxon>Eukaryota</taxon>
        <taxon>Metazoa</taxon>
        <taxon>Cnidaria</taxon>
        <taxon>Anthozoa</taxon>
        <taxon>Hexacorallia</taxon>
        <taxon>Scleractinia</taxon>
        <taxon>Fungiina</taxon>
        <taxon>Poritidae</taxon>
        <taxon>Porites</taxon>
    </lineage>
</organism>
<evidence type="ECO:0000313" key="3">
    <source>
        <dbReference type="Proteomes" id="UP001159405"/>
    </source>
</evidence>
<sequence length="251" mass="29284">LNFPGVQVWTKDHDLLLCREVLSVNPYSAKKNSNERGRLWDRISANLNSTSDVYFSVTKRSVRDHIAVLIKKYKKKMKDEEKASGINPEPTELEQALAEIIEMEEAAETEHQDGDGRRKEKDEADKHKAESMRKLAMEKLGETQKRAVEEGEQDCQKKKRRSGNDTIEYLREKSESDKVLKEEELSLKRKQQELEEKKKLTSFLDQQKSMMQLMQEQQQQQQVQTNNIQMMMMQQSQAFMAVLDKLTNKMG</sequence>
<feature type="compositionally biased region" description="Basic and acidic residues" evidence="1">
    <location>
        <begin position="108"/>
        <end position="149"/>
    </location>
</feature>
<keyword evidence="3" id="KW-1185">Reference proteome</keyword>
<feature type="compositionally biased region" description="Basic and acidic residues" evidence="1">
    <location>
        <begin position="168"/>
        <end position="181"/>
    </location>
</feature>
<evidence type="ECO:0000256" key="1">
    <source>
        <dbReference type="SAM" id="MobiDB-lite"/>
    </source>
</evidence>
<dbReference type="Proteomes" id="UP001159405">
    <property type="component" value="Unassembled WGS sequence"/>
</dbReference>
<evidence type="ECO:0000313" key="2">
    <source>
        <dbReference type="EMBL" id="CAH3154205.1"/>
    </source>
</evidence>
<dbReference type="PANTHER" id="PTHR33309:SF1">
    <property type="entry name" value="MYB_SANT-LIKE DNA-BINDING DOMAIN-CONTAINING PROTEIN"/>
    <property type="match status" value="1"/>
</dbReference>
<evidence type="ECO:0008006" key="4">
    <source>
        <dbReference type="Google" id="ProtNLM"/>
    </source>
</evidence>
<reference evidence="2 3" key="1">
    <citation type="submission" date="2022-05" db="EMBL/GenBank/DDBJ databases">
        <authorList>
            <consortium name="Genoscope - CEA"/>
            <person name="William W."/>
        </authorList>
    </citation>
    <scope>NUCLEOTIDE SEQUENCE [LARGE SCALE GENOMIC DNA]</scope>
</reference>
<dbReference type="EMBL" id="CALNXK010000098">
    <property type="protein sequence ID" value="CAH3154205.1"/>
    <property type="molecule type" value="Genomic_DNA"/>
</dbReference>
<protein>
    <recommendedName>
        <fullName evidence="4">MADF domain-containing protein</fullName>
    </recommendedName>
</protein>